<gene>
    <name evidence="2" type="ORF">QQX98_003347</name>
</gene>
<protein>
    <submittedName>
        <fullName evidence="2">Uncharacterized protein</fullName>
    </submittedName>
</protein>
<name>A0ABR1HE44_9HYPO</name>
<evidence type="ECO:0000313" key="3">
    <source>
        <dbReference type="Proteomes" id="UP001498476"/>
    </source>
</evidence>
<sequence>MAAPSQNPVSPSLGQGNGDPSPNNDPASPCNGDPSQCPDPDLQRDPNAIPSSPQTPPPAAYGQPPSPGVGTPLDGDAAGSGPFPPPDSHNADQGPQTCDGECLNDGDHNPSQGNMGPPNGFPFDPWPSNPPLGQVNSGVPDSASGADDEDCDEADIKRAVVGSQQHVRRGRDTSLPMASFLQEIPSGTRQPTFAQTVDFMQTNQAAVNTEAPMADGGSAFVPVIAPAKVDATEAIVMKP</sequence>
<dbReference type="EMBL" id="JAZAVJ010000038">
    <property type="protein sequence ID" value="KAK7419395.1"/>
    <property type="molecule type" value="Genomic_DNA"/>
</dbReference>
<feature type="compositionally biased region" description="Polar residues" evidence="1">
    <location>
        <begin position="1"/>
        <end position="26"/>
    </location>
</feature>
<reference evidence="2 3" key="1">
    <citation type="journal article" date="2025" name="Microbiol. Resour. Announc.">
        <title>Draft genome sequences for Neonectria magnoliae and Neonectria punicea, canker pathogens of Liriodendron tulipifera and Acer saccharum in West Virginia.</title>
        <authorList>
            <person name="Petronek H.M."/>
            <person name="Kasson M.T."/>
            <person name="Metheny A.M."/>
            <person name="Stauder C.M."/>
            <person name="Lovett B."/>
            <person name="Lynch S.C."/>
            <person name="Garnas J.R."/>
            <person name="Kasson L.R."/>
            <person name="Stajich J.E."/>
        </authorList>
    </citation>
    <scope>NUCLEOTIDE SEQUENCE [LARGE SCALE GENOMIC DNA]</scope>
    <source>
        <strain evidence="2 3">NRRL 64653</strain>
    </source>
</reference>
<organism evidence="2 3">
    <name type="scientific">Neonectria punicea</name>
    <dbReference type="NCBI Taxonomy" id="979145"/>
    <lineage>
        <taxon>Eukaryota</taxon>
        <taxon>Fungi</taxon>
        <taxon>Dikarya</taxon>
        <taxon>Ascomycota</taxon>
        <taxon>Pezizomycotina</taxon>
        <taxon>Sordariomycetes</taxon>
        <taxon>Hypocreomycetidae</taxon>
        <taxon>Hypocreales</taxon>
        <taxon>Nectriaceae</taxon>
        <taxon>Neonectria</taxon>
    </lineage>
</organism>
<accession>A0ABR1HE44</accession>
<feature type="region of interest" description="Disordered" evidence="1">
    <location>
        <begin position="1"/>
        <end position="152"/>
    </location>
</feature>
<keyword evidence="3" id="KW-1185">Reference proteome</keyword>
<proteinExistence type="predicted"/>
<comment type="caution">
    <text evidence="2">The sequence shown here is derived from an EMBL/GenBank/DDBJ whole genome shotgun (WGS) entry which is preliminary data.</text>
</comment>
<evidence type="ECO:0000256" key="1">
    <source>
        <dbReference type="SAM" id="MobiDB-lite"/>
    </source>
</evidence>
<evidence type="ECO:0000313" key="2">
    <source>
        <dbReference type="EMBL" id="KAK7419395.1"/>
    </source>
</evidence>
<dbReference type="Proteomes" id="UP001498476">
    <property type="component" value="Unassembled WGS sequence"/>
</dbReference>
<feature type="compositionally biased region" description="Pro residues" evidence="1">
    <location>
        <begin position="53"/>
        <end position="67"/>
    </location>
</feature>